<name>A0A101FX01_9CHLR</name>
<evidence type="ECO:0000313" key="2">
    <source>
        <dbReference type="EMBL" id="KUK46006.1"/>
    </source>
</evidence>
<dbReference type="Proteomes" id="UP000064249">
    <property type="component" value="Unassembled WGS sequence"/>
</dbReference>
<dbReference type="EMBL" id="LGFU01000092">
    <property type="protein sequence ID" value="KUK46006.1"/>
    <property type="molecule type" value="Genomic_DNA"/>
</dbReference>
<dbReference type="AlphaFoldDB" id="A0A101FX01"/>
<protein>
    <submittedName>
        <fullName evidence="2">Uncharacterized protein</fullName>
    </submittedName>
</protein>
<reference evidence="2 3" key="1">
    <citation type="journal article" date="2015" name="MBio">
        <title>Genome-Resolved Metagenomic Analysis Reveals Roles for Candidate Phyla and Other Microbial Community Members in Biogeochemical Transformations in Oil Reservoirs.</title>
        <authorList>
            <person name="Hu P."/>
            <person name="Tom L."/>
            <person name="Singh A."/>
            <person name="Thomas B.C."/>
            <person name="Baker B.J."/>
            <person name="Piceno Y.M."/>
            <person name="Andersen G.L."/>
            <person name="Banfield J.F."/>
        </authorList>
    </citation>
    <scope>NUCLEOTIDE SEQUENCE [LARGE SCALE GENOMIC DNA]</scope>
    <source>
        <strain evidence="2">46_16</strain>
    </source>
</reference>
<feature type="transmembrane region" description="Helical" evidence="1">
    <location>
        <begin position="16"/>
        <end position="35"/>
    </location>
</feature>
<comment type="caution">
    <text evidence="2">The sequence shown here is derived from an EMBL/GenBank/DDBJ whole genome shotgun (WGS) entry which is preliminary data.</text>
</comment>
<organism evidence="2 3">
    <name type="scientific">Anaerolinea thermophila</name>
    <dbReference type="NCBI Taxonomy" id="167964"/>
    <lineage>
        <taxon>Bacteria</taxon>
        <taxon>Bacillati</taxon>
        <taxon>Chloroflexota</taxon>
        <taxon>Anaerolineae</taxon>
        <taxon>Anaerolineales</taxon>
        <taxon>Anaerolineaceae</taxon>
        <taxon>Anaerolinea</taxon>
    </lineage>
</organism>
<proteinExistence type="predicted"/>
<evidence type="ECO:0000313" key="3">
    <source>
        <dbReference type="Proteomes" id="UP000064249"/>
    </source>
</evidence>
<keyword evidence="1" id="KW-0812">Transmembrane</keyword>
<gene>
    <name evidence="2" type="ORF">XD73_1115</name>
</gene>
<sequence>MNRSLKNKTRVIPNRFLKIIILSLSGMIAFFALILPETFSQSSFLMEIGDVAP</sequence>
<evidence type="ECO:0000256" key="1">
    <source>
        <dbReference type="SAM" id="Phobius"/>
    </source>
</evidence>
<keyword evidence="1" id="KW-0472">Membrane</keyword>
<feature type="non-terminal residue" evidence="2">
    <location>
        <position position="53"/>
    </location>
</feature>
<accession>A0A101FX01</accession>
<keyword evidence="1" id="KW-1133">Transmembrane helix</keyword>